<name>A0A967B7G9_9PROT</name>
<proteinExistence type="predicted"/>
<organism evidence="1 2">
    <name type="scientific">Acetobacter estunensis</name>
    <dbReference type="NCBI Taxonomy" id="104097"/>
    <lineage>
        <taxon>Bacteria</taxon>
        <taxon>Pseudomonadati</taxon>
        <taxon>Pseudomonadota</taxon>
        <taxon>Alphaproteobacteria</taxon>
        <taxon>Acetobacterales</taxon>
        <taxon>Acetobacteraceae</taxon>
        <taxon>Acetobacter</taxon>
    </lineage>
</organism>
<sequence>MTERGTVKAVPLRSSLLSAPLASLLVSTSVAVGRLDQRLLGHPLLPAFLLRARLQTVSAQAATDGYHIDPWRLIAVLEGFPLRQPAEAIDRADLHDATWCAYDLYAWLTFGGEDRQPSVDAALRALEAQDHAQGPLLCAGEAFYHWIWQDNRRRAPMRAALVRYWQTSGLLRNPIPLTGARAFRTEAPQDRSEWIVDFLSELQREAERFDTLLSRLEYAWRTGHQVMRGQRSTSRAGDVLDLLTLRPMVSATCAAEELGMSVNTALHYFERMVKKGIAVEITSRLSRRFFSLKDCGGLTDTIAPPRRWRVKNQASQVSGDIQTASRVVRSPQRWEKLDYGDLDQALQSAERAVKRFIEKVK</sequence>
<dbReference type="RefSeq" id="WP_166318859.1">
    <property type="nucleotide sequence ID" value="NZ_WOTH01000063.1"/>
</dbReference>
<dbReference type="EMBL" id="WOTH01000063">
    <property type="protein sequence ID" value="NHO55310.1"/>
    <property type="molecule type" value="Genomic_DNA"/>
</dbReference>
<evidence type="ECO:0000313" key="2">
    <source>
        <dbReference type="Proteomes" id="UP000597459"/>
    </source>
</evidence>
<gene>
    <name evidence="1" type="ORF">GOB87_15435</name>
</gene>
<keyword evidence="2" id="KW-1185">Reference proteome</keyword>
<evidence type="ECO:0000313" key="1">
    <source>
        <dbReference type="EMBL" id="NHO55310.1"/>
    </source>
</evidence>
<protein>
    <submittedName>
        <fullName evidence="1">Uncharacterized protein</fullName>
    </submittedName>
</protein>
<dbReference type="AlphaFoldDB" id="A0A967B7G9"/>
<dbReference type="Proteomes" id="UP000597459">
    <property type="component" value="Unassembled WGS sequence"/>
</dbReference>
<comment type="caution">
    <text evidence="1">The sequence shown here is derived from an EMBL/GenBank/DDBJ whole genome shotgun (WGS) entry which is preliminary data.</text>
</comment>
<accession>A0A967B7G9</accession>
<reference evidence="1" key="1">
    <citation type="submission" date="2019-11" db="EMBL/GenBank/DDBJ databases">
        <title>Description of new Acetobacter species.</title>
        <authorList>
            <person name="Cleenwerck I."/>
            <person name="Sombolestani A.S."/>
        </authorList>
    </citation>
    <scope>NUCLEOTIDE SEQUENCE</scope>
    <source>
        <strain evidence="1">LMG 1626</strain>
    </source>
</reference>